<feature type="transmembrane region" description="Helical" evidence="1">
    <location>
        <begin position="6"/>
        <end position="24"/>
    </location>
</feature>
<comment type="caution">
    <text evidence="3">The sequence shown here is derived from an EMBL/GenBank/DDBJ whole genome shotgun (WGS) entry which is preliminary data.</text>
</comment>
<feature type="transmembrane region" description="Helical" evidence="1">
    <location>
        <begin position="62"/>
        <end position="80"/>
    </location>
</feature>
<accession>A0A2P8CCJ0</accession>
<keyword evidence="5" id="KW-1185">Reference proteome</keyword>
<feature type="transmembrane region" description="Helical" evidence="1">
    <location>
        <begin position="113"/>
        <end position="134"/>
    </location>
</feature>
<sequence>MKIPIFIIIVLGICVVLISTPFAYYRIVRDTKGIKFSFIVSSIIAIIGVFGLLGVLYKIETILYVFMFSPLLFFSIYQTLRYFYKKDTGREPVSTYASNFDITDGRGIYFGDYIFNFLLLILTIAGIFGLEWLLK</sequence>
<dbReference type="AlphaFoldDB" id="A0A2P8CCJ0"/>
<dbReference type="Proteomes" id="UP000240621">
    <property type="component" value="Unassembled WGS sequence"/>
</dbReference>
<name>A0A2P8CCJ0_9BACT</name>
<dbReference type="RefSeq" id="WP_106542250.1">
    <property type="nucleotide sequence ID" value="NZ_BLAU01000001.1"/>
</dbReference>
<reference evidence="3 4" key="1">
    <citation type="submission" date="2018-03" db="EMBL/GenBank/DDBJ databases">
        <title>Genomic Encyclopedia of Archaeal and Bacterial Type Strains, Phase II (KMG-II): from individual species to whole genera.</title>
        <authorList>
            <person name="Goeker M."/>
        </authorList>
    </citation>
    <scope>NUCLEOTIDE SEQUENCE [LARGE SCALE GENOMIC DNA]</scope>
    <source>
        <strain evidence="3 4">DSM 27267</strain>
    </source>
</reference>
<keyword evidence="1" id="KW-0812">Transmembrane</keyword>
<gene>
    <name evidence="3" type="ORF">CLV93_10534</name>
    <name evidence="2" type="ORF">JCM18694_17810</name>
</gene>
<evidence type="ECO:0000313" key="2">
    <source>
        <dbReference type="EMBL" id="GET21535.1"/>
    </source>
</evidence>
<keyword evidence="1" id="KW-1133">Transmembrane helix</keyword>
<organism evidence="3 4">
    <name type="scientific">Prolixibacter denitrificans</name>
    <dbReference type="NCBI Taxonomy" id="1541063"/>
    <lineage>
        <taxon>Bacteria</taxon>
        <taxon>Pseudomonadati</taxon>
        <taxon>Bacteroidota</taxon>
        <taxon>Bacteroidia</taxon>
        <taxon>Marinilabiliales</taxon>
        <taxon>Prolixibacteraceae</taxon>
        <taxon>Prolixibacter</taxon>
    </lineage>
</organism>
<protein>
    <submittedName>
        <fullName evidence="3">Uncharacterized protein</fullName>
    </submittedName>
</protein>
<dbReference type="Proteomes" id="UP000396862">
    <property type="component" value="Unassembled WGS sequence"/>
</dbReference>
<evidence type="ECO:0000313" key="3">
    <source>
        <dbReference type="EMBL" id="PSK82642.1"/>
    </source>
</evidence>
<evidence type="ECO:0000256" key="1">
    <source>
        <dbReference type="SAM" id="Phobius"/>
    </source>
</evidence>
<keyword evidence="1" id="KW-0472">Membrane</keyword>
<dbReference type="EMBL" id="PYGC01000005">
    <property type="protein sequence ID" value="PSK82642.1"/>
    <property type="molecule type" value="Genomic_DNA"/>
</dbReference>
<proteinExistence type="predicted"/>
<evidence type="ECO:0000313" key="4">
    <source>
        <dbReference type="Proteomes" id="UP000240621"/>
    </source>
</evidence>
<evidence type="ECO:0000313" key="5">
    <source>
        <dbReference type="Proteomes" id="UP000396862"/>
    </source>
</evidence>
<dbReference type="OrthoDB" id="9917026at2"/>
<feature type="transmembrane region" description="Helical" evidence="1">
    <location>
        <begin position="36"/>
        <end position="56"/>
    </location>
</feature>
<reference evidence="2 5" key="2">
    <citation type="submission" date="2019-10" db="EMBL/GenBank/DDBJ databases">
        <title>Prolixibacter strains distinguished by the presence of nitrate reductase genes were adept at nitrate-dependent anaerobic corrosion of metallic iron and carbon steel.</title>
        <authorList>
            <person name="Iino T."/>
            <person name="Shono N."/>
            <person name="Ito K."/>
            <person name="Nakamura R."/>
            <person name="Sueoka K."/>
            <person name="Harayama S."/>
            <person name="Ohkuma M."/>
        </authorList>
    </citation>
    <scope>NUCLEOTIDE SEQUENCE [LARGE SCALE GENOMIC DNA]</scope>
    <source>
        <strain evidence="2 5">MIC1-1</strain>
    </source>
</reference>
<dbReference type="EMBL" id="BLAU01000001">
    <property type="protein sequence ID" value="GET21535.1"/>
    <property type="molecule type" value="Genomic_DNA"/>
</dbReference>